<sequence length="239" mass="24471">MIALLASAALLMQDPPSVQAEGDPVSPAPSVSVISERPSDPVEQQPIIVTPGPPATGPTKRNAQARPAGCRSLSFADANPDACGAKVIREPPTVSDAASVPQSRSVQVPAKTPVTAVPAKKVLVRPRSTVAAVVAAGVGVLLVTLLLGALVVRRRGGSGAGVRAVELIGPETIVLSPNDLIRGLRGPGKSRWRVRDGRLILAGPTGSLLNGVPLDRTGDVVSTGDTVRLAGADYRVRII</sequence>
<evidence type="ECO:0000256" key="1">
    <source>
        <dbReference type="SAM" id="MobiDB-lite"/>
    </source>
</evidence>
<feature type="region of interest" description="Disordered" evidence="1">
    <location>
        <begin position="15"/>
        <end position="69"/>
    </location>
</feature>
<accession>A0A7W6NMJ3</accession>
<feature type="transmembrane region" description="Helical" evidence="2">
    <location>
        <begin position="130"/>
        <end position="152"/>
    </location>
</feature>
<keyword evidence="2" id="KW-0812">Transmembrane</keyword>
<protein>
    <recommendedName>
        <fullName evidence="5">FHA domain-containing protein</fullName>
    </recommendedName>
</protein>
<dbReference type="EMBL" id="JACIDM010000001">
    <property type="protein sequence ID" value="MBB4081420.1"/>
    <property type="molecule type" value="Genomic_DNA"/>
</dbReference>
<proteinExistence type="predicted"/>
<evidence type="ECO:0008006" key="5">
    <source>
        <dbReference type="Google" id="ProtNLM"/>
    </source>
</evidence>
<evidence type="ECO:0000313" key="4">
    <source>
        <dbReference type="Proteomes" id="UP000529946"/>
    </source>
</evidence>
<dbReference type="RefSeq" id="WP_183202049.1">
    <property type="nucleotide sequence ID" value="NZ_BAAAER010000002.1"/>
</dbReference>
<keyword evidence="2" id="KW-1133">Transmembrane helix</keyword>
<evidence type="ECO:0000256" key="2">
    <source>
        <dbReference type="SAM" id="Phobius"/>
    </source>
</evidence>
<comment type="caution">
    <text evidence="3">The sequence shown here is derived from an EMBL/GenBank/DDBJ whole genome shotgun (WGS) entry which is preliminary data.</text>
</comment>
<dbReference type="Proteomes" id="UP000529946">
    <property type="component" value="Unassembled WGS sequence"/>
</dbReference>
<dbReference type="AlphaFoldDB" id="A0A7W6NMJ3"/>
<feature type="compositionally biased region" description="Low complexity" evidence="1">
    <location>
        <begin position="24"/>
        <end position="33"/>
    </location>
</feature>
<organism evidence="3 4">
    <name type="scientific">Brevundimonas lenta</name>
    <dbReference type="NCBI Taxonomy" id="424796"/>
    <lineage>
        <taxon>Bacteria</taxon>
        <taxon>Pseudomonadati</taxon>
        <taxon>Pseudomonadota</taxon>
        <taxon>Alphaproteobacteria</taxon>
        <taxon>Caulobacterales</taxon>
        <taxon>Caulobacteraceae</taxon>
        <taxon>Brevundimonas</taxon>
    </lineage>
</organism>
<gene>
    <name evidence="3" type="ORF">GGR12_000259</name>
</gene>
<reference evidence="3 4" key="1">
    <citation type="submission" date="2020-08" db="EMBL/GenBank/DDBJ databases">
        <title>Genomic Encyclopedia of Type Strains, Phase IV (KMG-IV): sequencing the most valuable type-strain genomes for metagenomic binning, comparative biology and taxonomic classification.</title>
        <authorList>
            <person name="Goeker M."/>
        </authorList>
    </citation>
    <scope>NUCLEOTIDE SEQUENCE [LARGE SCALE GENOMIC DNA]</scope>
    <source>
        <strain evidence="3 4">DSM 23960</strain>
    </source>
</reference>
<evidence type="ECO:0000313" key="3">
    <source>
        <dbReference type="EMBL" id="MBB4081420.1"/>
    </source>
</evidence>
<name>A0A7W6NMJ3_9CAUL</name>
<keyword evidence="4" id="KW-1185">Reference proteome</keyword>
<keyword evidence="2" id="KW-0472">Membrane</keyword>